<keyword evidence="4" id="KW-0862">Zinc</keyword>
<reference evidence="7" key="1">
    <citation type="submission" date="2021-01" db="EMBL/GenBank/DDBJ databases">
        <title>Whole genome shotgun sequence of Rhizocola hellebori NBRC 109834.</title>
        <authorList>
            <person name="Komaki H."/>
            <person name="Tamura T."/>
        </authorList>
    </citation>
    <scope>NUCLEOTIDE SEQUENCE</scope>
    <source>
        <strain evidence="7">NBRC 109834</strain>
    </source>
</reference>
<dbReference type="InterPro" id="IPR024079">
    <property type="entry name" value="MetalloPept_cat_dom_sf"/>
</dbReference>
<evidence type="ECO:0000256" key="4">
    <source>
        <dbReference type="ARBA" id="ARBA00022833"/>
    </source>
</evidence>
<feature type="signal peptide" evidence="5">
    <location>
        <begin position="1"/>
        <end position="41"/>
    </location>
</feature>
<protein>
    <recommendedName>
        <fullName evidence="6">Peptidase M10 metallopeptidase domain-containing protein</fullName>
    </recommendedName>
</protein>
<keyword evidence="8" id="KW-1185">Reference proteome</keyword>
<evidence type="ECO:0000256" key="3">
    <source>
        <dbReference type="ARBA" id="ARBA00022801"/>
    </source>
</evidence>
<gene>
    <name evidence="7" type="ORF">Rhe02_34760</name>
</gene>
<dbReference type="Proteomes" id="UP000612899">
    <property type="component" value="Unassembled WGS sequence"/>
</dbReference>
<evidence type="ECO:0000313" key="8">
    <source>
        <dbReference type="Proteomes" id="UP000612899"/>
    </source>
</evidence>
<organism evidence="7 8">
    <name type="scientific">Rhizocola hellebori</name>
    <dbReference type="NCBI Taxonomy" id="1392758"/>
    <lineage>
        <taxon>Bacteria</taxon>
        <taxon>Bacillati</taxon>
        <taxon>Actinomycetota</taxon>
        <taxon>Actinomycetes</taxon>
        <taxon>Micromonosporales</taxon>
        <taxon>Micromonosporaceae</taxon>
        <taxon>Rhizocola</taxon>
    </lineage>
</organism>
<dbReference type="AlphaFoldDB" id="A0A8J3VFJ1"/>
<name>A0A8J3VFJ1_9ACTN</name>
<feature type="chain" id="PRO_5035322006" description="Peptidase M10 metallopeptidase domain-containing protein" evidence="5">
    <location>
        <begin position="42"/>
        <end position="262"/>
    </location>
</feature>
<evidence type="ECO:0000313" key="7">
    <source>
        <dbReference type="EMBL" id="GIH05409.1"/>
    </source>
</evidence>
<dbReference type="InterPro" id="IPR001818">
    <property type="entry name" value="Pept_M10_metallopeptidase"/>
</dbReference>
<dbReference type="GO" id="GO:0006508">
    <property type="term" value="P:proteolysis"/>
    <property type="evidence" value="ECO:0007669"/>
    <property type="project" value="UniProtKB-KW"/>
</dbReference>
<keyword evidence="3" id="KW-0378">Hydrolase</keyword>
<comment type="caution">
    <text evidence="7">The sequence shown here is derived from an EMBL/GenBank/DDBJ whole genome shotgun (WGS) entry which is preliminary data.</text>
</comment>
<dbReference type="GO" id="GO:0004222">
    <property type="term" value="F:metalloendopeptidase activity"/>
    <property type="evidence" value="ECO:0007669"/>
    <property type="project" value="InterPro"/>
</dbReference>
<keyword evidence="1" id="KW-0645">Protease</keyword>
<dbReference type="SUPFAM" id="SSF55486">
    <property type="entry name" value="Metalloproteases ('zincins'), catalytic domain"/>
    <property type="match status" value="1"/>
</dbReference>
<sequence length="262" mass="28362">MVWVSITYPGGVQMSRRARLTALLMPLCVIVSGAFAGQSYAAQPVTAVYYSEGHAITVATMPDGTSHVFVATLADGVKTPPAAGSGAVIMEPVECSIGGAYAYHHLCGVNRVRWSGWHPTIYFIDYTGADWPVYEAAVVWNQSTALNVGYRGPWACPGPGYNCVDVSALDYYDYCGTSPPNTWVGCTDYSISGLTIVDANIRIDTGFTSNFANNQKVACHEMGHALGLDHNVWNDSCLYYAPRMSTTTNPNYGDFAMLEDIY</sequence>
<dbReference type="GO" id="GO:0031012">
    <property type="term" value="C:extracellular matrix"/>
    <property type="evidence" value="ECO:0007669"/>
    <property type="project" value="InterPro"/>
</dbReference>
<evidence type="ECO:0000256" key="1">
    <source>
        <dbReference type="ARBA" id="ARBA00022670"/>
    </source>
</evidence>
<dbReference type="Gene3D" id="3.40.390.10">
    <property type="entry name" value="Collagenase (Catalytic Domain)"/>
    <property type="match status" value="1"/>
</dbReference>
<keyword evidence="2" id="KW-0479">Metal-binding</keyword>
<accession>A0A8J3VFJ1</accession>
<dbReference type="GO" id="GO:0008270">
    <property type="term" value="F:zinc ion binding"/>
    <property type="evidence" value="ECO:0007669"/>
    <property type="project" value="InterPro"/>
</dbReference>
<evidence type="ECO:0000259" key="6">
    <source>
        <dbReference type="Pfam" id="PF00413"/>
    </source>
</evidence>
<feature type="domain" description="Peptidase M10 metallopeptidase" evidence="6">
    <location>
        <begin position="209"/>
        <end position="262"/>
    </location>
</feature>
<keyword evidence="5" id="KW-0732">Signal</keyword>
<dbReference type="EMBL" id="BONY01000018">
    <property type="protein sequence ID" value="GIH05409.1"/>
    <property type="molecule type" value="Genomic_DNA"/>
</dbReference>
<evidence type="ECO:0000256" key="5">
    <source>
        <dbReference type="SAM" id="SignalP"/>
    </source>
</evidence>
<proteinExistence type="predicted"/>
<dbReference type="Pfam" id="PF00413">
    <property type="entry name" value="Peptidase_M10"/>
    <property type="match status" value="1"/>
</dbReference>
<evidence type="ECO:0000256" key="2">
    <source>
        <dbReference type="ARBA" id="ARBA00022723"/>
    </source>
</evidence>